<reference evidence="2" key="1">
    <citation type="journal article" date="2021" name="Open Biol.">
        <title>Shared evolutionary footprints suggest mitochondrial oxidative damage underlies multiple complex I losses in fungi.</title>
        <authorList>
            <person name="Schikora-Tamarit M.A."/>
            <person name="Marcet-Houben M."/>
            <person name="Nosek J."/>
            <person name="Gabaldon T."/>
        </authorList>
    </citation>
    <scope>NUCLEOTIDE SEQUENCE</scope>
    <source>
        <strain evidence="2">CBS6075</strain>
    </source>
</reference>
<feature type="region of interest" description="Disordered" evidence="1">
    <location>
        <begin position="140"/>
        <end position="191"/>
    </location>
</feature>
<organism evidence="2 3">
    <name type="scientific">Ogataea philodendri</name>
    <dbReference type="NCBI Taxonomy" id="1378263"/>
    <lineage>
        <taxon>Eukaryota</taxon>
        <taxon>Fungi</taxon>
        <taxon>Dikarya</taxon>
        <taxon>Ascomycota</taxon>
        <taxon>Saccharomycotina</taxon>
        <taxon>Pichiomycetes</taxon>
        <taxon>Pichiales</taxon>
        <taxon>Pichiaceae</taxon>
        <taxon>Ogataea</taxon>
    </lineage>
</organism>
<evidence type="ECO:0000313" key="3">
    <source>
        <dbReference type="Proteomes" id="UP000769157"/>
    </source>
</evidence>
<proteinExistence type="predicted"/>
<dbReference type="AlphaFoldDB" id="A0A9P8T4K2"/>
<gene>
    <name evidence="2" type="ORF">OGAPHI_004222</name>
</gene>
<protein>
    <submittedName>
        <fullName evidence="2">Uncharacterized protein</fullName>
    </submittedName>
</protein>
<dbReference type="RefSeq" id="XP_046061237.1">
    <property type="nucleotide sequence ID" value="XM_046205277.1"/>
</dbReference>
<reference evidence="2" key="2">
    <citation type="submission" date="2021-01" db="EMBL/GenBank/DDBJ databases">
        <authorList>
            <person name="Schikora-Tamarit M.A."/>
        </authorList>
    </citation>
    <scope>NUCLEOTIDE SEQUENCE</scope>
    <source>
        <strain evidence="2">CBS6075</strain>
    </source>
</reference>
<evidence type="ECO:0000256" key="1">
    <source>
        <dbReference type="SAM" id="MobiDB-lite"/>
    </source>
</evidence>
<feature type="compositionally biased region" description="Low complexity" evidence="1">
    <location>
        <begin position="173"/>
        <end position="184"/>
    </location>
</feature>
<dbReference type="Gene3D" id="1.20.120.20">
    <property type="entry name" value="Apolipoprotein"/>
    <property type="match status" value="1"/>
</dbReference>
<comment type="caution">
    <text evidence="2">The sequence shown here is derived from an EMBL/GenBank/DDBJ whole genome shotgun (WGS) entry which is preliminary data.</text>
</comment>
<name>A0A9P8T4K2_9ASCO</name>
<accession>A0A9P8T4K2</accession>
<dbReference type="SUPFAM" id="SSF58113">
    <property type="entry name" value="Apolipoprotein A-I"/>
    <property type="match status" value="1"/>
</dbReference>
<dbReference type="EMBL" id="JAEUBE010000295">
    <property type="protein sequence ID" value="KAH3666033.1"/>
    <property type="molecule type" value="Genomic_DNA"/>
</dbReference>
<evidence type="ECO:0000313" key="2">
    <source>
        <dbReference type="EMBL" id="KAH3666033.1"/>
    </source>
</evidence>
<dbReference type="GeneID" id="70236187"/>
<keyword evidence="3" id="KW-1185">Reference proteome</keyword>
<dbReference type="Proteomes" id="UP000769157">
    <property type="component" value="Unassembled WGS sequence"/>
</dbReference>
<dbReference type="OrthoDB" id="10456084at2759"/>
<sequence>MSVDGSVSGSSGKILVLSIRNVEMSSWVSELFSQSKINNVNLRAFFTNTHQEVIGLDISMNETSSVDELDSAKQLISQQKNGFIKTKATETATEAETKATETGKSFTETAKEYEQKAETGLKDLEAKGEAGLKDLEDKAGPTAKDLESKAQNAISGLKGEGEAAGTEAKDTTESAATATKDTAAGKPEETKTGFKKYVAKLKKVFDL</sequence>